<evidence type="ECO:0000256" key="21">
    <source>
        <dbReference type="SAM" id="MobiDB-lite"/>
    </source>
</evidence>
<name>E8R4U9_ISOPI</name>
<keyword evidence="10 17" id="KW-0762">Sugar transport</keyword>
<dbReference type="InterPro" id="IPR036618">
    <property type="entry name" value="PtsI_HPr-bd_sf"/>
</dbReference>
<evidence type="ECO:0000259" key="23">
    <source>
        <dbReference type="Pfam" id="PF02896"/>
    </source>
</evidence>
<keyword evidence="14 17" id="KW-0418">Kinase</keyword>
<keyword evidence="9 17" id="KW-0963">Cytoplasm</keyword>
<dbReference type="InterPro" id="IPR040442">
    <property type="entry name" value="Pyrv_kinase-like_dom_sf"/>
</dbReference>
<gene>
    <name evidence="25" type="ordered locus">Isop_1107</name>
</gene>
<keyword evidence="15 17" id="KW-0460">Magnesium</keyword>
<dbReference type="Pfam" id="PF05524">
    <property type="entry name" value="PEP-utilisers_N"/>
    <property type="match status" value="1"/>
</dbReference>
<dbReference type="HOGENOM" id="CLU_007308_7_0_0"/>
<feature type="binding site" evidence="20">
    <location>
        <position position="507"/>
    </location>
    <ligand>
        <name>Mg(2+)</name>
        <dbReference type="ChEBI" id="CHEBI:18420"/>
    </ligand>
</feature>
<organism evidence="25 26">
    <name type="scientific">Isosphaera pallida (strain ATCC 43644 / DSM 9630 / IS1B)</name>
    <dbReference type="NCBI Taxonomy" id="575540"/>
    <lineage>
        <taxon>Bacteria</taxon>
        <taxon>Pseudomonadati</taxon>
        <taxon>Planctomycetota</taxon>
        <taxon>Planctomycetia</taxon>
        <taxon>Isosphaerales</taxon>
        <taxon>Isosphaeraceae</taxon>
        <taxon>Isosphaera</taxon>
    </lineage>
</organism>
<evidence type="ECO:0000256" key="8">
    <source>
        <dbReference type="ARBA" id="ARBA00022448"/>
    </source>
</evidence>
<keyword evidence="12 17" id="KW-0598">Phosphotransferase system</keyword>
<evidence type="ECO:0000256" key="16">
    <source>
        <dbReference type="ARBA" id="ARBA00033235"/>
    </source>
</evidence>
<evidence type="ECO:0000259" key="22">
    <source>
        <dbReference type="Pfam" id="PF00391"/>
    </source>
</evidence>
<dbReference type="PANTHER" id="PTHR46244:SF3">
    <property type="entry name" value="PHOSPHOENOLPYRUVATE-PROTEIN PHOSPHOTRANSFERASE"/>
    <property type="match status" value="1"/>
</dbReference>
<dbReference type="EC" id="2.7.3.9" evidence="6 17"/>
<feature type="domain" description="Phosphotransferase system enzyme I N-terminal" evidence="24">
    <location>
        <begin position="44"/>
        <end position="168"/>
    </location>
</feature>
<keyword evidence="13 17" id="KW-0479">Metal-binding</keyword>
<dbReference type="KEGG" id="ipa:Isop_1107"/>
<feature type="region of interest" description="Disordered" evidence="21">
    <location>
        <begin position="1"/>
        <end position="37"/>
    </location>
</feature>
<feature type="domain" description="PEP-utilising enzyme C-terminal" evidence="23">
    <location>
        <begin position="301"/>
        <end position="592"/>
    </location>
</feature>
<dbReference type="PROSITE" id="PS00742">
    <property type="entry name" value="PEP_ENZYMES_2"/>
    <property type="match status" value="1"/>
</dbReference>
<evidence type="ECO:0000256" key="4">
    <source>
        <dbReference type="ARBA" id="ARBA00004496"/>
    </source>
</evidence>
<evidence type="ECO:0000256" key="5">
    <source>
        <dbReference type="ARBA" id="ARBA00007837"/>
    </source>
</evidence>
<evidence type="ECO:0000256" key="10">
    <source>
        <dbReference type="ARBA" id="ARBA00022597"/>
    </source>
</evidence>
<dbReference type="InParanoid" id="E8R4U9"/>
<feature type="binding site" evidence="19">
    <location>
        <position position="377"/>
    </location>
    <ligand>
        <name>phosphoenolpyruvate</name>
        <dbReference type="ChEBI" id="CHEBI:58702"/>
    </ligand>
</feature>
<dbReference type="InterPro" id="IPR008731">
    <property type="entry name" value="PTS_EIN"/>
</dbReference>
<dbReference type="InterPro" id="IPR015813">
    <property type="entry name" value="Pyrv/PenolPyrv_kinase-like_dom"/>
</dbReference>
<dbReference type="PANTHER" id="PTHR46244">
    <property type="entry name" value="PHOSPHOENOLPYRUVATE-PROTEIN PHOSPHOTRANSFERASE"/>
    <property type="match status" value="1"/>
</dbReference>
<dbReference type="EMBL" id="CP002353">
    <property type="protein sequence ID" value="ADV61695.1"/>
    <property type="molecule type" value="Genomic_DNA"/>
</dbReference>
<dbReference type="Gene3D" id="3.20.20.60">
    <property type="entry name" value="Phosphoenolpyruvate-binding domains"/>
    <property type="match status" value="1"/>
</dbReference>
<dbReference type="GO" id="GO:0009401">
    <property type="term" value="P:phosphoenolpyruvate-dependent sugar phosphotransferase system"/>
    <property type="evidence" value="ECO:0007669"/>
    <property type="project" value="UniProtKB-KW"/>
</dbReference>
<feature type="binding site" evidence="19">
    <location>
        <position position="517"/>
    </location>
    <ligand>
        <name>phosphoenolpyruvate</name>
        <dbReference type="ChEBI" id="CHEBI:58702"/>
    </ligand>
</feature>
<dbReference type="GO" id="GO:0005737">
    <property type="term" value="C:cytoplasm"/>
    <property type="evidence" value="ECO:0007669"/>
    <property type="project" value="UniProtKB-SubCell"/>
</dbReference>
<reference evidence="25 26" key="1">
    <citation type="journal article" date="2011" name="Stand. Genomic Sci.">
        <title>Complete genome sequence of Isosphaera pallida type strain (IS1B).</title>
        <authorList>
            <consortium name="US DOE Joint Genome Institute (JGI-PGF)"/>
            <person name="Goker M."/>
            <person name="Cleland D."/>
            <person name="Saunders E."/>
            <person name="Lapidus A."/>
            <person name="Nolan M."/>
            <person name="Lucas S."/>
            <person name="Hammon N."/>
            <person name="Deshpande S."/>
            <person name="Cheng J.F."/>
            <person name="Tapia R."/>
            <person name="Han C."/>
            <person name="Goodwin L."/>
            <person name="Pitluck S."/>
            <person name="Liolios K."/>
            <person name="Pagani I."/>
            <person name="Ivanova N."/>
            <person name="Mavromatis K."/>
            <person name="Pati A."/>
            <person name="Chen A."/>
            <person name="Palaniappan K."/>
            <person name="Land M."/>
            <person name="Hauser L."/>
            <person name="Chang Y.J."/>
            <person name="Jeffries C.D."/>
            <person name="Detter J.C."/>
            <person name="Beck B."/>
            <person name="Woyke T."/>
            <person name="Bristow J."/>
            <person name="Eisen J.A."/>
            <person name="Markowitz V."/>
            <person name="Hugenholtz P."/>
            <person name="Kyrpides N.C."/>
            <person name="Klenk H.P."/>
        </authorList>
    </citation>
    <scope>NUCLEOTIDE SEQUENCE [LARGE SCALE GENOMIC DNA]</scope>
    <source>
        <strain evidence="26">ATCC 43644 / DSM 9630 / IS1B</strain>
    </source>
</reference>
<dbReference type="OrthoDB" id="9765468at2"/>
<feature type="binding site" evidence="19">
    <location>
        <begin position="506"/>
        <end position="507"/>
    </location>
    <ligand>
        <name>phosphoenolpyruvate</name>
        <dbReference type="ChEBI" id="CHEBI:58702"/>
    </ligand>
</feature>
<feature type="binding site" evidence="19">
    <location>
        <position position="341"/>
    </location>
    <ligand>
        <name>phosphoenolpyruvate</name>
        <dbReference type="ChEBI" id="CHEBI:58702"/>
    </ligand>
</feature>
<dbReference type="SUPFAM" id="SSF52009">
    <property type="entry name" value="Phosphohistidine domain"/>
    <property type="match status" value="1"/>
</dbReference>
<dbReference type="GO" id="GO:0008965">
    <property type="term" value="F:phosphoenolpyruvate-protein phosphotransferase activity"/>
    <property type="evidence" value="ECO:0007669"/>
    <property type="project" value="UniProtKB-EC"/>
</dbReference>
<evidence type="ECO:0000256" key="18">
    <source>
        <dbReference type="PIRSR" id="PIRSR000732-1"/>
    </source>
</evidence>
<dbReference type="PIRSF" id="PIRSF000732">
    <property type="entry name" value="PTS_enzyme_I"/>
    <property type="match status" value="1"/>
</dbReference>
<keyword evidence="8 17" id="KW-0813">Transport</keyword>
<sequence>MNSHDWSISSIWERPPVPSPSPASMTSGGGGRRHGGAAPKRFVGLAVGSGLAIGPVIALDPRTPGQTVRSIEPNQVDSEIQRLAQALTEAARATSDAVNEARDRLGTQYADILRVHASMIADPSLQREAEEVIRSQTIDAAGAVVQVLRRHAERLRALGTSNPYLAARAADLLDIEQRILDQLAGTESAQIRPWEIFDEPVLILAHDLSPSETARLDPRRVLGFATEAGGVSSHTAIVAAALGLPAVVGLGPFLDQVPLCGEAILDGDDGILILNPDEATRNQARRLAHKRARRRRVADRQAILPALTCDKVAVSILGNIEFPEEADDCRERGAEGIGLFRSEFLFLNAPHPPDEEAQFQAYARVVRALEGRPVTIRTLDLGADKSPVARVNGLQRHRVEEVNPCLGLRSLRRSLRDPEEFKLQLRAVLRAARLGDVRILFPMVTTLSEFRQARALVVQAAEELRARGDTPPDPLPPLGAMIEVPSAALIADKLAREADFLSIGTNDLVQYTLAVDRANPLVADLSSGLDPSVLRLIALVVAAAREHDTELTVCGAMGSDPKSVLVLLGLGLRSLSMPPQRIGVIKDLVRRVRMSDLEALAHQARNLDLASEVESLLRETLVRDVFENECEGDEESGELATSSLVTDHASPSPSTRLSTTSPQPEANESP</sequence>
<feature type="active site" description="Tele-phosphohistidine intermediate" evidence="18">
    <location>
        <position position="234"/>
    </location>
</feature>
<feature type="region of interest" description="Disordered" evidence="21">
    <location>
        <begin position="629"/>
        <end position="670"/>
    </location>
</feature>
<comment type="cofactor">
    <cofactor evidence="2 17 20">
        <name>Mg(2+)</name>
        <dbReference type="ChEBI" id="CHEBI:18420"/>
    </cofactor>
</comment>
<evidence type="ECO:0000256" key="3">
    <source>
        <dbReference type="ARBA" id="ARBA00002728"/>
    </source>
</evidence>
<dbReference type="STRING" id="575540.Isop_1107"/>
<dbReference type="eggNOG" id="COG1080">
    <property type="taxonomic scope" value="Bacteria"/>
</dbReference>
<evidence type="ECO:0000256" key="14">
    <source>
        <dbReference type="ARBA" id="ARBA00022777"/>
    </source>
</evidence>
<dbReference type="InterPro" id="IPR006318">
    <property type="entry name" value="PTS_EI-like"/>
</dbReference>
<evidence type="ECO:0000259" key="24">
    <source>
        <dbReference type="Pfam" id="PF05524"/>
    </source>
</evidence>
<evidence type="ECO:0000313" key="26">
    <source>
        <dbReference type="Proteomes" id="UP000008631"/>
    </source>
</evidence>
<comment type="function">
    <text evidence="3 17">General (non sugar-specific) component of the phosphoenolpyruvate-dependent sugar phosphotransferase system (sugar PTS). This major carbohydrate active-transport system catalyzes the phosphorylation of incoming sugar substrates concomitantly with their translocation across the cell membrane. Enzyme I transfers the phosphoryl group from phosphoenolpyruvate (PEP) to the phosphoryl carrier protein (HPr).</text>
</comment>
<comment type="catalytic activity">
    <reaction evidence="1 17">
        <text>L-histidyl-[protein] + phosphoenolpyruvate = N(pros)-phospho-L-histidyl-[protein] + pyruvate</text>
        <dbReference type="Rhea" id="RHEA:23880"/>
        <dbReference type="Rhea" id="RHEA-COMP:9745"/>
        <dbReference type="Rhea" id="RHEA-COMP:9746"/>
        <dbReference type="ChEBI" id="CHEBI:15361"/>
        <dbReference type="ChEBI" id="CHEBI:29979"/>
        <dbReference type="ChEBI" id="CHEBI:58702"/>
        <dbReference type="ChEBI" id="CHEBI:64837"/>
        <dbReference type="EC" id="2.7.3.9"/>
    </reaction>
</comment>
<evidence type="ECO:0000256" key="11">
    <source>
        <dbReference type="ARBA" id="ARBA00022679"/>
    </source>
</evidence>
<proteinExistence type="inferred from homology"/>
<dbReference type="Pfam" id="PF02896">
    <property type="entry name" value="PEP-utilizers_C"/>
    <property type="match status" value="1"/>
</dbReference>
<dbReference type="NCBIfam" id="TIGR01417">
    <property type="entry name" value="PTS_I_fam"/>
    <property type="match status" value="1"/>
</dbReference>
<dbReference type="Gene3D" id="3.50.30.10">
    <property type="entry name" value="Phosphohistidine domain"/>
    <property type="match status" value="1"/>
</dbReference>
<dbReference type="SUPFAM" id="SSF51621">
    <property type="entry name" value="Phosphoenolpyruvate/pyruvate domain"/>
    <property type="match status" value="1"/>
</dbReference>
<dbReference type="GO" id="GO:0016301">
    <property type="term" value="F:kinase activity"/>
    <property type="evidence" value="ECO:0007669"/>
    <property type="project" value="UniProtKB-KW"/>
</dbReference>
<evidence type="ECO:0000256" key="20">
    <source>
        <dbReference type="PIRSR" id="PIRSR000732-3"/>
    </source>
</evidence>
<dbReference type="InterPro" id="IPR036637">
    <property type="entry name" value="Phosphohistidine_dom_sf"/>
</dbReference>
<evidence type="ECO:0000256" key="7">
    <source>
        <dbReference type="ARBA" id="ARBA00016544"/>
    </source>
</evidence>
<protein>
    <recommendedName>
        <fullName evidence="7 17">Phosphoenolpyruvate-protein phosphotransferase</fullName>
        <ecNumber evidence="6 17">2.7.3.9</ecNumber>
    </recommendedName>
    <alternativeName>
        <fullName evidence="16 17">Phosphotransferase system, enzyme I</fullName>
    </alternativeName>
</protein>
<evidence type="ECO:0000256" key="17">
    <source>
        <dbReference type="PIRNR" id="PIRNR000732"/>
    </source>
</evidence>
<comment type="subcellular location">
    <subcellularLocation>
        <location evidence="4 17">Cytoplasm</location>
    </subcellularLocation>
</comment>
<feature type="domain" description="PEP-utilising enzyme mobile" evidence="22">
    <location>
        <begin position="198"/>
        <end position="270"/>
    </location>
</feature>
<keyword evidence="11 17" id="KW-0808">Transferase</keyword>
<evidence type="ECO:0000256" key="15">
    <source>
        <dbReference type="ARBA" id="ARBA00022842"/>
    </source>
</evidence>
<evidence type="ECO:0000256" key="6">
    <source>
        <dbReference type="ARBA" id="ARBA00012232"/>
    </source>
</evidence>
<dbReference type="AlphaFoldDB" id="E8R4U9"/>
<feature type="active site" description="Proton donor" evidence="18">
    <location>
        <position position="554"/>
    </location>
</feature>
<dbReference type="RefSeq" id="WP_013563984.1">
    <property type="nucleotide sequence ID" value="NC_014962.1"/>
</dbReference>
<dbReference type="PRINTS" id="PR01736">
    <property type="entry name" value="PHPHTRNFRASE"/>
</dbReference>
<evidence type="ECO:0000256" key="13">
    <source>
        <dbReference type="ARBA" id="ARBA00022723"/>
    </source>
</evidence>
<feature type="binding site" evidence="20">
    <location>
        <position position="483"/>
    </location>
    <ligand>
        <name>Mg(2+)</name>
        <dbReference type="ChEBI" id="CHEBI:18420"/>
    </ligand>
</feature>
<dbReference type="Pfam" id="PF00391">
    <property type="entry name" value="PEP-utilizers"/>
    <property type="match status" value="1"/>
</dbReference>
<evidence type="ECO:0000313" key="25">
    <source>
        <dbReference type="EMBL" id="ADV61695.1"/>
    </source>
</evidence>
<dbReference type="Proteomes" id="UP000008631">
    <property type="component" value="Chromosome"/>
</dbReference>
<comment type="similarity">
    <text evidence="5 17">Belongs to the PEP-utilizing enzyme family.</text>
</comment>
<dbReference type="GO" id="GO:0046872">
    <property type="term" value="F:metal ion binding"/>
    <property type="evidence" value="ECO:0007669"/>
    <property type="project" value="UniProtKB-KW"/>
</dbReference>
<keyword evidence="26" id="KW-1185">Reference proteome</keyword>
<dbReference type="InterPro" id="IPR023151">
    <property type="entry name" value="PEP_util_CS"/>
</dbReference>
<evidence type="ECO:0000256" key="9">
    <source>
        <dbReference type="ARBA" id="ARBA00022490"/>
    </source>
</evidence>
<feature type="compositionally biased region" description="Polar residues" evidence="21">
    <location>
        <begin position="1"/>
        <end position="10"/>
    </location>
</feature>
<accession>E8R4U9</accession>
<dbReference type="SUPFAM" id="SSF47831">
    <property type="entry name" value="Enzyme I of the PEP:sugar phosphotransferase system HPr-binding (sub)domain"/>
    <property type="match status" value="1"/>
</dbReference>
<feature type="compositionally biased region" description="Low complexity" evidence="21">
    <location>
        <begin position="650"/>
        <end position="662"/>
    </location>
</feature>
<dbReference type="Gene3D" id="1.10.274.10">
    <property type="entry name" value="PtsI, HPr-binding domain"/>
    <property type="match status" value="1"/>
</dbReference>
<evidence type="ECO:0000256" key="19">
    <source>
        <dbReference type="PIRSR" id="PIRSR000732-2"/>
    </source>
</evidence>
<evidence type="ECO:0000256" key="1">
    <source>
        <dbReference type="ARBA" id="ARBA00000683"/>
    </source>
</evidence>
<dbReference type="InterPro" id="IPR008279">
    <property type="entry name" value="PEP-util_enz_mobile_dom"/>
</dbReference>
<dbReference type="InterPro" id="IPR024692">
    <property type="entry name" value="PTS_EI"/>
</dbReference>
<evidence type="ECO:0000256" key="12">
    <source>
        <dbReference type="ARBA" id="ARBA00022683"/>
    </source>
</evidence>
<dbReference type="InterPro" id="IPR000121">
    <property type="entry name" value="PEP_util_C"/>
</dbReference>
<evidence type="ECO:0000256" key="2">
    <source>
        <dbReference type="ARBA" id="ARBA00001946"/>
    </source>
</evidence>
<dbReference type="InterPro" id="IPR050499">
    <property type="entry name" value="PEP-utilizing_PTS_enzyme"/>
</dbReference>